<dbReference type="EMBL" id="KI660250">
    <property type="protein sequence ID" value="ETN76102.1"/>
    <property type="molecule type" value="Genomic_DNA"/>
</dbReference>
<protein>
    <submittedName>
        <fullName evidence="2">Uncharacterized protein</fullName>
    </submittedName>
</protein>
<proteinExistence type="predicted"/>
<dbReference type="AlphaFoldDB" id="W2T555"/>
<name>W2T555_NECAM</name>
<keyword evidence="3" id="KW-1185">Reference proteome</keyword>
<dbReference type="Proteomes" id="UP000053676">
    <property type="component" value="Unassembled WGS sequence"/>
</dbReference>
<evidence type="ECO:0000256" key="1">
    <source>
        <dbReference type="SAM" id="MobiDB-lite"/>
    </source>
</evidence>
<dbReference type="KEGG" id="nai:NECAME_11927"/>
<accession>W2T555</accession>
<reference evidence="3" key="1">
    <citation type="journal article" date="2014" name="Nat. Genet.">
        <title>Genome of the human hookworm Necator americanus.</title>
        <authorList>
            <person name="Tang Y.T."/>
            <person name="Gao X."/>
            <person name="Rosa B.A."/>
            <person name="Abubucker S."/>
            <person name="Hallsworth-Pepin K."/>
            <person name="Martin J."/>
            <person name="Tyagi R."/>
            <person name="Heizer E."/>
            <person name="Zhang X."/>
            <person name="Bhonagiri-Palsikar V."/>
            <person name="Minx P."/>
            <person name="Warren W.C."/>
            <person name="Wang Q."/>
            <person name="Zhan B."/>
            <person name="Hotez P.J."/>
            <person name="Sternberg P.W."/>
            <person name="Dougall A."/>
            <person name="Gaze S.T."/>
            <person name="Mulvenna J."/>
            <person name="Sotillo J."/>
            <person name="Ranganathan S."/>
            <person name="Rabelo E.M."/>
            <person name="Wilson R.K."/>
            <person name="Felgner P.L."/>
            <person name="Bethony J."/>
            <person name="Hawdon J.M."/>
            <person name="Gasser R.B."/>
            <person name="Loukas A."/>
            <person name="Mitreva M."/>
        </authorList>
    </citation>
    <scope>NUCLEOTIDE SEQUENCE [LARGE SCALE GENOMIC DNA]</scope>
</reference>
<evidence type="ECO:0000313" key="3">
    <source>
        <dbReference type="Proteomes" id="UP000053676"/>
    </source>
</evidence>
<organism evidence="2 3">
    <name type="scientific">Necator americanus</name>
    <name type="common">Human hookworm</name>
    <dbReference type="NCBI Taxonomy" id="51031"/>
    <lineage>
        <taxon>Eukaryota</taxon>
        <taxon>Metazoa</taxon>
        <taxon>Ecdysozoa</taxon>
        <taxon>Nematoda</taxon>
        <taxon>Chromadorea</taxon>
        <taxon>Rhabditida</taxon>
        <taxon>Rhabditina</taxon>
        <taxon>Rhabditomorpha</taxon>
        <taxon>Strongyloidea</taxon>
        <taxon>Ancylostomatidae</taxon>
        <taxon>Bunostominae</taxon>
        <taxon>Necator</taxon>
    </lineage>
</organism>
<feature type="region of interest" description="Disordered" evidence="1">
    <location>
        <begin position="90"/>
        <end position="118"/>
    </location>
</feature>
<gene>
    <name evidence="2" type="ORF">NECAME_11927</name>
</gene>
<evidence type="ECO:0000313" key="2">
    <source>
        <dbReference type="EMBL" id="ETN76102.1"/>
    </source>
</evidence>
<sequence length="136" mass="14611">MASFNTFSEKCRLFPCCCDTGAKSYPPNLNILKPLPIQQPFMTNIIHFVRSGKIKGALREKIAIINGKRKCAALGGCQCVIRGNGTGGKKTNKRGTCGKQNSATHAPIPNAGPTTSAHLSTCRTIRRIYDETGESG</sequence>